<dbReference type="EMBL" id="BAABIA010000005">
    <property type="protein sequence ID" value="GAA5142278.1"/>
    <property type="molecule type" value="Genomic_DNA"/>
</dbReference>
<comment type="caution">
    <text evidence="6">The sequence shown here is derived from an EMBL/GenBank/DDBJ whole genome shotgun (WGS) entry which is preliminary data.</text>
</comment>
<feature type="region of interest" description="Disordered" evidence="3">
    <location>
        <begin position="1"/>
        <end position="39"/>
    </location>
</feature>
<dbReference type="SUPFAM" id="SSF52172">
    <property type="entry name" value="CheY-like"/>
    <property type="match status" value="1"/>
</dbReference>
<evidence type="ECO:0000256" key="2">
    <source>
        <dbReference type="PROSITE-ProRule" id="PRU00169"/>
    </source>
</evidence>
<dbReference type="InterPro" id="IPR011006">
    <property type="entry name" value="CheY-like_superfamily"/>
</dbReference>
<dbReference type="SMART" id="SM00387">
    <property type="entry name" value="HATPase_c"/>
    <property type="match status" value="1"/>
</dbReference>
<evidence type="ECO:0000259" key="5">
    <source>
        <dbReference type="PROSITE" id="PS50110"/>
    </source>
</evidence>
<dbReference type="Proteomes" id="UP001499852">
    <property type="component" value="Unassembled WGS sequence"/>
</dbReference>
<feature type="modified residue" description="4-aspartylphosphate" evidence="2">
    <location>
        <position position="93"/>
    </location>
</feature>
<gene>
    <name evidence="6" type="ORF">GCM10023213_27950</name>
</gene>
<dbReference type="PROSITE" id="PS50109">
    <property type="entry name" value="HIS_KIN"/>
    <property type="match status" value="1"/>
</dbReference>
<feature type="domain" description="Histidine kinase" evidence="4">
    <location>
        <begin position="182"/>
        <end position="402"/>
    </location>
</feature>
<dbReference type="Gene3D" id="3.30.565.10">
    <property type="entry name" value="Histidine kinase-like ATPase, C-terminal domain"/>
    <property type="match status" value="1"/>
</dbReference>
<dbReference type="InterPro" id="IPR036890">
    <property type="entry name" value="HATPase_C_sf"/>
</dbReference>
<accession>A0ABP9P8H5</accession>
<dbReference type="SMART" id="SM00448">
    <property type="entry name" value="REC"/>
    <property type="match status" value="1"/>
</dbReference>
<dbReference type="PANTHER" id="PTHR43547">
    <property type="entry name" value="TWO-COMPONENT HISTIDINE KINASE"/>
    <property type="match status" value="1"/>
</dbReference>
<evidence type="ECO:0000313" key="7">
    <source>
        <dbReference type="Proteomes" id="UP001499852"/>
    </source>
</evidence>
<dbReference type="Pfam" id="PF02518">
    <property type="entry name" value="HATPase_c"/>
    <property type="match status" value="1"/>
</dbReference>
<keyword evidence="7" id="KW-1185">Reference proteome</keyword>
<name>A0ABP9P8H5_9BACT</name>
<dbReference type="PROSITE" id="PS50110">
    <property type="entry name" value="RESPONSE_REGULATORY"/>
    <property type="match status" value="1"/>
</dbReference>
<dbReference type="InterPro" id="IPR005467">
    <property type="entry name" value="His_kinase_dom"/>
</dbReference>
<feature type="domain" description="Response regulatory" evidence="5">
    <location>
        <begin position="44"/>
        <end position="160"/>
    </location>
</feature>
<proteinExistence type="predicted"/>
<sequence>MSPASHTPIPSAVKKTANSPPPNPNLNRQTGKEHSASSLSAPPLVLVVDDQARNVQMVKKVLSSDGFQVVTAESGEEALRCISNHWPDLILLDVVMPEMDGFEVCEQIKSNPATQNIPIIFLSGDTGHQSVMTGFAKGGIDYISKPFNKSELLARVRTHVELHRSQVRNLMQVQERRRTLDLIAHEWHKPLQRISLFLSTVYRDMEEADRPGSMLALSKEAMRETHRMLSSVEGFLHQESSAAGAFQEGTAPLGLTTDDLKSMVGKWYVTAKRKLVELILTAPVKPLPVAGLSFAINQIVDAVLSNAVNFTPQAGRIEVRIAEKNGHIVLRVKDNGPGFSDEYLRRQFQPYMHHRDGSTQASLGVGLASAKRIADRIKATMTIGNRTRGAGGYVTVTFPSSAVKLADLETLEEIPSNDL</sequence>
<dbReference type="InterPro" id="IPR001789">
    <property type="entry name" value="Sig_transdc_resp-reg_receiver"/>
</dbReference>
<dbReference type="InterPro" id="IPR003594">
    <property type="entry name" value="HATPase_dom"/>
</dbReference>
<evidence type="ECO:0000256" key="1">
    <source>
        <dbReference type="ARBA" id="ARBA00022553"/>
    </source>
</evidence>
<evidence type="ECO:0000256" key="3">
    <source>
        <dbReference type="SAM" id="MobiDB-lite"/>
    </source>
</evidence>
<dbReference type="Gene3D" id="3.40.50.2300">
    <property type="match status" value="1"/>
</dbReference>
<evidence type="ECO:0000313" key="6">
    <source>
        <dbReference type="EMBL" id="GAA5142278.1"/>
    </source>
</evidence>
<organism evidence="6 7">
    <name type="scientific">Prosthecobacter algae</name>
    <dbReference type="NCBI Taxonomy" id="1144682"/>
    <lineage>
        <taxon>Bacteria</taxon>
        <taxon>Pseudomonadati</taxon>
        <taxon>Verrucomicrobiota</taxon>
        <taxon>Verrucomicrobiia</taxon>
        <taxon>Verrucomicrobiales</taxon>
        <taxon>Verrucomicrobiaceae</taxon>
        <taxon>Prosthecobacter</taxon>
    </lineage>
</organism>
<dbReference type="Pfam" id="PF00072">
    <property type="entry name" value="Response_reg"/>
    <property type="match status" value="1"/>
</dbReference>
<keyword evidence="1 2" id="KW-0597">Phosphoprotein</keyword>
<reference evidence="7" key="1">
    <citation type="journal article" date="2019" name="Int. J. Syst. Evol. Microbiol.">
        <title>The Global Catalogue of Microorganisms (GCM) 10K type strain sequencing project: providing services to taxonomists for standard genome sequencing and annotation.</title>
        <authorList>
            <consortium name="The Broad Institute Genomics Platform"/>
            <consortium name="The Broad Institute Genome Sequencing Center for Infectious Disease"/>
            <person name="Wu L."/>
            <person name="Ma J."/>
        </authorList>
    </citation>
    <scope>NUCLEOTIDE SEQUENCE [LARGE SCALE GENOMIC DNA]</scope>
    <source>
        <strain evidence="7">JCM 18053</strain>
    </source>
</reference>
<evidence type="ECO:0000259" key="4">
    <source>
        <dbReference type="PROSITE" id="PS50109"/>
    </source>
</evidence>
<dbReference type="PANTHER" id="PTHR43547:SF2">
    <property type="entry name" value="HYBRID SIGNAL TRANSDUCTION HISTIDINE KINASE C"/>
    <property type="match status" value="1"/>
</dbReference>
<dbReference type="RefSeq" id="WP_345736990.1">
    <property type="nucleotide sequence ID" value="NZ_BAABIA010000005.1"/>
</dbReference>
<protein>
    <submittedName>
        <fullName evidence="6">Response regulator</fullName>
    </submittedName>
</protein>
<dbReference type="SUPFAM" id="SSF55874">
    <property type="entry name" value="ATPase domain of HSP90 chaperone/DNA topoisomerase II/histidine kinase"/>
    <property type="match status" value="1"/>
</dbReference>